<dbReference type="Proteomes" id="UP000034872">
    <property type="component" value="Unassembled WGS sequence"/>
</dbReference>
<dbReference type="Proteomes" id="UP000034279">
    <property type="component" value="Unassembled WGS sequence"/>
</dbReference>
<dbReference type="Proteomes" id="UP000034566">
    <property type="component" value="Unassembled WGS sequence"/>
</dbReference>
<evidence type="ECO:0000313" key="41">
    <source>
        <dbReference type="Proteomes" id="UP000034758"/>
    </source>
</evidence>
<protein>
    <submittedName>
        <fullName evidence="3">Uncharacterized protein</fullName>
    </submittedName>
</protein>
<dbReference type="Proteomes" id="UP000034468">
    <property type="component" value="Unassembled WGS sequence"/>
</dbReference>
<evidence type="ECO:0000313" key="32">
    <source>
        <dbReference type="Proteomes" id="UP000034188"/>
    </source>
</evidence>
<dbReference type="EMBL" id="JJRB01000115">
    <property type="protein sequence ID" value="KKI01936.1"/>
    <property type="molecule type" value="Genomic_DNA"/>
</dbReference>
<evidence type="ECO:0000313" key="5">
    <source>
        <dbReference type="EMBL" id="KKG96221.1"/>
    </source>
</evidence>
<dbReference type="Proteomes" id="UP000033933">
    <property type="component" value="Unassembled WGS sequence"/>
</dbReference>
<dbReference type="Proteomes" id="UP000034547">
    <property type="component" value="Unassembled WGS sequence"/>
</dbReference>
<dbReference type="Proteomes" id="UP000033814">
    <property type="component" value="Unassembled WGS sequence"/>
</dbReference>
<dbReference type="EMBL" id="JJPW01000040">
    <property type="protein sequence ID" value="KKH01900.1"/>
    <property type="molecule type" value="Genomic_DNA"/>
</dbReference>
<dbReference type="EMBL" id="JJQT01000184">
    <property type="protein sequence ID" value="KKH75246.1"/>
    <property type="molecule type" value="Genomic_DNA"/>
</dbReference>
<evidence type="ECO:0000313" key="8">
    <source>
        <dbReference type="EMBL" id="KKH34429.1"/>
    </source>
</evidence>
<evidence type="ECO:0000313" key="6">
    <source>
        <dbReference type="EMBL" id="KKH01900.1"/>
    </source>
</evidence>
<dbReference type="EMBL" id="JJPK01000110">
    <property type="protein sequence ID" value="KKG58893.1"/>
    <property type="molecule type" value="Genomic_DNA"/>
</dbReference>
<evidence type="ECO:0000313" key="20">
    <source>
        <dbReference type="EMBL" id="KKH94348.1"/>
    </source>
</evidence>
<dbReference type="EMBL" id="JJQH01000006">
    <property type="protein sequence ID" value="KKH44731.1"/>
    <property type="molecule type" value="Genomic_DNA"/>
</dbReference>
<evidence type="ECO:0000313" key="39">
    <source>
        <dbReference type="Proteomes" id="UP000034668"/>
    </source>
</evidence>
<dbReference type="EMBL" id="JJPI01000032">
    <property type="protein sequence ID" value="KKG56855.1"/>
    <property type="molecule type" value="Genomic_DNA"/>
</dbReference>
<proteinExistence type="predicted"/>
<evidence type="ECO:0000313" key="15">
    <source>
        <dbReference type="EMBL" id="KKH72787.1"/>
    </source>
</evidence>
<dbReference type="EMBL" id="JJQW01000091">
    <property type="protein sequence ID" value="KKH86650.1"/>
    <property type="molecule type" value="Genomic_DNA"/>
</dbReference>
<evidence type="ECO:0000313" key="34">
    <source>
        <dbReference type="Proteomes" id="UP000034253"/>
    </source>
</evidence>
<dbReference type="EMBL" id="JJOR01000068">
    <property type="protein sequence ID" value="KKG05256.1"/>
    <property type="molecule type" value="Genomic_DNA"/>
</dbReference>
<evidence type="ECO:0000313" key="16">
    <source>
        <dbReference type="EMBL" id="KKH75246.1"/>
    </source>
</evidence>
<accession>A0A0F8I5U0</accession>
<dbReference type="Proteomes" id="UP000033835">
    <property type="component" value="Unassembled WGS sequence"/>
</dbReference>
<dbReference type="Proteomes" id="UP000034842">
    <property type="component" value="Unassembled WGS sequence"/>
</dbReference>
<evidence type="ECO:0000313" key="17">
    <source>
        <dbReference type="EMBL" id="KKH76154.1"/>
    </source>
</evidence>
<dbReference type="EMBL" id="JJPJ01000059">
    <property type="protein sequence ID" value="KKG63153.1"/>
    <property type="molecule type" value="Genomic_DNA"/>
</dbReference>
<evidence type="ECO:0000313" key="12">
    <source>
        <dbReference type="EMBL" id="KKH59648.1"/>
    </source>
</evidence>
<evidence type="ECO:0000313" key="45">
    <source>
        <dbReference type="Proteomes" id="UP000034937"/>
    </source>
</evidence>
<evidence type="ECO:0000313" key="13">
    <source>
        <dbReference type="EMBL" id="KKH61174.1"/>
    </source>
</evidence>
<evidence type="ECO:0000313" key="28">
    <source>
        <dbReference type="Proteomes" id="UP000033933"/>
    </source>
</evidence>
<evidence type="ECO:0000313" key="29">
    <source>
        <dbReference type="Proteomes" id="UP000034021"/>
    </source>
</evidence>
<evidence type="ECO:0000313" key="25">
    <source>
        <dbReference type="Proteomes" id="UP000033835"/>
    </source>
</evidence>
<dbReference type="EMBL" id="JJQJ01000177">
    <property type="protein sequence ID" value="KKH45534.1"/>
    <property type="molecule type" value="Genomic_DNA"/>
</dbReference>
<evidence type="ECO:0000313" key="19">
    <source>
        <dbReference type="EMBL" id="KKH86650.1"/>
    </source>
</evidence>
<evidence type="ECO:0000313" key="37">
    <source>
        <dbReference type="Proteomes" id="UP000034547"/>
    </source>
</evidence>
<evidence type="ECO:0000313" key="31">
    <source>
        <dbReference type="Proteomes" id="UP000034142"/>
    </source>
</evidence>
<dbReference type="EMBL" id="JJQV01000079">
    <property type="protein sequence ID" value="KKH83148.1"/>
    <property type="molecule type" value="Genomic_DNA"/>
</dbReference>
<evidence type="ECO:0000313" key="10">
    <source>
        <dbReference type="EMBL" id="KKH45534.1"/>
    </source>
</evidence>
<evidence type="ECO:0000313" key="42">
    <source>
        <dbReference type="Proteomes" id="UP000034842"/>
    </source>
</evidence>
<evidence type="ECO:0000313" key="7">
    <source>
        <dbReference type="EMBL" id="KKH03581.1"/>
    </source>
</evidence>
<dbReference type="EMBL" id="JJQX01000097">
    <property type="protein sequence ID" value="KKH95810.1"/>
    <property type="molecule type" value="Genomic_DNA"/>
</dbReference>
<evidence type="ECO:0000313" key="11">
    <source>
        <dbReference type="EMBL" id="KKH57002.1"/>
    </source>
</evidence>
<evidence type="ECO:0000313" key="30">
    <source>
        <dbReference type="Proteomes" id="UP000034040"/>
    </source>
</evidence>
<dbReference type="AlphaFoldDB" id="A0A0F8I5U0"/>
<evidence type="ECO:0000313" key="27">
    <source>
        <dbReference type="Proteomes" id="UP000033885"/>
    </source>
</evidence>
<dbReference type="Proteomes" id="UP000034937">
    <property type="component" value="Unassembled WGS sequence"/>
</dbReference>
<dbReference type="EMBL" id="JJPV01000011">
    <property type="protein sequence ID" value="KKH03581.1"/>
    <property type="molecule type" value="Genomic_DNA"/>
</dbReference>
<dbReference type="Proteomes" id="UP000034040">
    <property type="component" value="Unassembled WGS sequence"/>
</dbReference>
<dbReference type="Proteomes" id="UP000034142">
    <property type="component" value="Unassembled WGS sequence"/>
</dbReference>
<evidence type="ECO:0000313" key="3">
    <source>
        <dbReference type="EMBL" id="KKG58893.1"/>
    </source>
</evidence>
<dbReference type="EMBL" id="JJQP01000297">
    <property type="protein sequence ID" value="KKH61174.1"/>
    <property type="molecule type" value="Genomic_DNA"/>
</dbReference>
<name>A0A0F8I5U0_METMZ</name>
<reference evidence="24 25" key="1">
    <citation type="journal article" date="2015" name="ISME J.">
        <title>Genomic and phenotypic differentiation among Methanosarcina mazei populations from Columbia River sediment.</title>
        <authorList>
            <person name="Youngblut N.D."/>
            <person name="Wirth J.S."/>
            <person name="Henriksen J.R."/>
            <person name="Smith M."/>
            <person name="Simon H."/>
            <person name="Metcalf W.W."/>
            <person name="Whitaker R.J."/>
        </authorList>
    </citation>
    <scope>NUCLEOTIDE SEQUENCE [LARGE SCALE GENOMIC DNA]</scope>
    <source>
        <strain evidence="8 41">1.H.A.1A.1</strain>
        <strain evidence="9 29">1.H.A.1A.3</strain>
        <strain evidence="10 26">1.H.A.1A.6</strain>
        <strain evidence="11 33">1.H.A.2.3</strain>
        <strain evidence="12 40">1.H.A.2.7</strain>
        <strain evidence="13">1.H.A.2.8</strain>
        <strain evidence="14 28">1.H.M.0.1</strain>
        <strain evidence="17 44">1.H.M.1A.1</strain>
        <strain evidence="15 30">1.H.M.1A.2</strain>
        <strain evidence="16 42">1.H.M.1A.3</strain>
        <strain evidence="18 24">1.H.M.2.2</strain>
        <strain evidence="19 45">1.H.M.2.3</strain>
        <strain evidence="21 39">1.H.M.2.4</strain>
        <strain evidence="20 43">1.H.T.2.1</strain>
        <strain evidence="23 27">1.H.T.2.3</strain>
        <strain evidence="22 37">1.H.T.2.5</strain>
        <strain evidence="1 31">2.F.A.2.3</strain>
        <strain evidence="2 32">3.F.T.1A.1</strain>
        <strain evidence="4 35">3.F.T.1A.2</strain>
        <strain evidence="3 38">3.F.T.1A.4</strain>
        <strain evidence="5 36">3.H.M.1B.1</strain>
        <strain evidence="7 25">3.H.M.1B.2</strain>
        <strain evidence="6 34">3.H.M.1B.5</strain>
    </source>
</reference>
<dbReference type="PATRIC" id="fig|2209.42.peg.3822"/>
<organism evidence="3 38">
    <name type="scientific">Methanosarcina mazei</name>
    <name type="common">Methanosarcina frisia</name>
    <dbReference type="NCBI Taxonomy" id="2209"/>
    <lineage>
        <taxon>Archaea</taxon>
        <taxon>Methanobacteriati</taxon>
        <taxon>Methanobacteriota</taxon>
        <taxon>Stenosarchaea group</taxon>
        <taxon>Methanomicrobia</taxon>
        <taxon>Methanosarcinales</taxon>
        <taxon>Methanosarcinaceae</taxon>
        <taxon>Methanosarcina</taxon>
    </lineage>
</organism>
<dbReference type="EMBL" id="JJQQ01000164">
    <property type="protein sequence ID" value="KKH63857.1"/>
    <property type="molecule type" value="Genomic_DNA"/>
</dbReference>
<dbReference type="Proteomes" id="UP000034758">
    <property type="component" value="Unassembled WGS sequence"/>
</dbReference>
<evidence type="ECO:0000313" key="2">
    <source>
        <dbReference type="EMBL" id="KKG56855.1"/>
    </source>
</evidence>
<evidence type="ECO:0000313" key="4">
    <source>
        <dbReference type="EMBL" id="KKG63153.1"/>
    </source>
</evidence>
<evidence type="ECO:0000313" key="22">
    <source>
        <dbReference type="EMBL" id="KKI01936.1"/>
    </source>
</evidence>
<dbReference type="EMBL" id="JJQM01000052">
    <property type="protein sequence ID" value="KKH57002.1"/>
    <property type="molecule type" value="Genomic_DNA"/>
</dbReference>
<evidence type="ECO:0000313" key="1">
    <source>
        <dbReference type="EMBL" id="KKG05256.1"/>
    </source>
</evidence>
<dbReference type="Proteomes" id="UP000034692">
    <property type="component" value="Unassembled WGS sequence"/>
</dbReference>
<evidence type="ECO:0000313" key="26">
    <source>
        <dbReference type="Proteomes" id="UP000033864"/>
    </source>
</evidence>
<dbReference type="Proteomes" id="UP000033864">
    <property type="component" value="Unassembled WGS sequence"/>
</dbReference>
<dbReference type="EMBL" id="JJQO01000315">
    <property type="protein sequence ID" value="KKH59648.1"/>
    <property type="molecule type" value="Genomic_DNA"/>
</dbReference>
<evidence type="ECO:0000313" key="24">
    <source>
        <dbReference type="Proteomes" id="UP000033814"/>
    </source>
</evidence>
<comment type="caution">
    <text evidence="3">The sequence shown here is derived from an EMBL/GenBank/DDBJ whole genome shotgun (WGS) entry which is preliminary data.</text>
</comment>
<dbReference type="Proteomes" id="UP000034668">
    <property type="component" value="Unassembled WGS sequence"/>
</dbReference>
<dbReference type="Proteomes" id="UP000034253">
    <property type="component" value="Unassembled WGS sequence"/>
</dbReference>
<gene>
    <name evidence="1" type="ORF">DU31_00655</name>
    <name evidence="2" type="ORF">DU33_17440</name>
    <name evidence="3" type="ORF">DU45_18120</name>
    <name evidence="9" type="ORF">DU50_20435</name>
    <name evidence="8" type="ORF">DU54_02940</name>
    <name evidence="6" type="ORF">DU56_16880</name>
    <name evidence="4" type="ORF">DU64_18455</name>
    <name evidence="5" type="ORF">DU66_19600</name>
    <name evidence="7" type="ORF">DU68_17210</name>
    <name evidence="13" type="ORF">DU73_01010</name>
    <name evidence="12" type="ORF">DU75_20480</name>
    <name evidence="11" type="ORF">DU76_00810</name>
    <name evidence="15" type="ORF">DU77_03530</name>
    <name evidence="16" type="ORF">DU78_05900</name>
    <name evidence="21" type="ORF">DU79_18740</name>
    <name evidence="23" type="ORF">DU81_03270</name>
    <name evidence="18" type="ORF">DU82_02500</name>
    <name evidence="22" type="ORF">DU83_16540</name>
    <name evidence="20" type="ORF">DU84_01660</name>
    <name evidence="10" type="ORF">DU85_15195</name>
    <name evidence="17" type="ORF">DU86_00840</name>
    <name evidence="14" type="ORF">DU87_15510</name>
    <name evidence="19" type="ORF">DU88_17370</name>
</gene>
<evidence type="ECO:0000313" key="14">
    <source>
        <dbReference type="EMBL" id="KKH63857.1"/>
    </source>
</evidence>
<dbReference type="EMBL" id="JJQS01000113">
    <property type="protein sequence ID" value="KKH72787.1"/>
    <property type="molecule type" value="Genomic_DNA"/>
</dbReference>
<dbReference type="EMBL" id="JJQZ01000116">
    <property type="protein sequence ID" value="KKH94348.1"/>
    <property type="molecule type" value="Genomic_DNA"/>
</dbReference>
<evidence type="ECO:0000313" key="36">
    <source>
        <dbReference type="Proteomes" id="UP000034468"/>
    </source>
</evidence>
<evidence type="ECO:0000313" key="43">
    <source>
        <dbReference type="Proteomes" id="UP000034872"/>
    </source>
</evidence>
<dbReference type="Proteomes" id="UP000034925">
    <property type="component" value="Unassembled WGS sequence"/>
</dbReference>
<sequence>MSHQARALGRGSSHQNLYQNFCRWDKISGGIKLKDDLETLRVKLTLEGLRDSTLARNLLII</sequence>
<dbReference type="Proteomes" id="UP000034188">
    <property type="component" value="Unassembled WGS sequence"/>
</dbReference>
<dbReference type="EMBL" id="JJPU01000117">
    <property type="protein sequence ID" value="KKG96221.1"/>
    <property type="molecule type" value="Genomic_DNA"/>
</dbReference>
<evidence type="ECO:0000313" key="18">
    <source>
        <dbReference type="EMBL" id="KKH83148.1"/>
    </source>
</evidence>
<dbReference type="Proteomes" id="UP000034021">
    <property type="component" value="Unassembled WGS sequence"/>
</dbReference>
<evidence type="ECO:0000313" key="40">
    <source>
        <dbReference type="Proteomes" id="UP000034692"/>
    </source>
</evidence>
<dbReference type="EMBL" id="JJQG01000155">
    <property type="protein sequence ID" value="KKH34429.1"/>
    <property type="molecule type" value="Genomic_DNA"/>
</dbReference>
<evidence type="ECO:0000313" key="38">
    <source>
        <dbReference type="Proteomes" id="UP000034566"/>
    </source>
</evidence>
<dbReference type="Proteomes" id="UP000033885">
    <property type="component" value="Unassembled WGS sequence"/>
</dbReference>
<dbReference type="Proteomes" id="UP000034232">
    <property type="component" value="Unassembled WGS sequence"/>
</dbReference>
<evidence type="ECO:0000313" key="9">
    <source>
        <dbReference type="EMBL" id="KKH44731.1"/>
    </source>
</evidence>
<evidence type="ECO:0000313" key="33">
    <source>
        <dbReference type="Proteomes" id="UP000034232"/>
    </source>
</evidence>
<evidence type="ECO:0000313" key="21">
    <source>
        <dbReference type="EMBL" id="KKH95810.1"/>
    </source>
</evidence>
<dbReference type="EMBL" id="JJQR01000064">
    <property type="protein sequence ID" value="KKH76154.1"/>
    <property type="molecule type" value="Genomic_DNA"/>
</dbReference>
<dbReference type="EMBL" id="JJRA01000008">
    <property type="protein sequence ID" value="KKI06644.1"/>
    <property type="molecule type" value="Genomic_DNA"/>
</dbReference>
<evidence type="ECO:0000313" key="23">
    <source>
        <dbReference type="EMBL" id="KKI06644.1"/>
    </source>
</evidence>
<evidence type="ECO:0000313" key="35">
    <source>
        <dbReference type="Proteomes" id="UP000034279"/>
    </source>
</evidence>
<evidence type="ECO:0000313" key="44">
    <source>
        <dbReference type="Proteomes" id="UP000034925"/>
    </source>
</evidence>